<feature type="domain" description="Flavoprotein" evidence="5">
    <location>
        <begin position="4"/>
        <end position="176"/>
    </location>
</feature>
<comment type="pathway">
    <text evidence="3 4">Cofactor biosynthesis; coenzyme A biosynthesis; CoA from (R)-pantothenate: step 2/5.</text>
</comment>
<feature type="binding site" evidence="3">
    <location>
        <position position="278"/>
    </location>
    <ligand>
        <name>CTP</name>
        <dbReference type="ChEBI" id="CHEBI:37563"/>
    </ligand>
</feature>
<comment type="catalytic activity">
    <reaction evidence="3 4">
        <text>N-[(R)-4-phosphopantothenoyl]-L-cysteine + H(+) = (R)-4'-phosphopantetheine + CO2</text>
        <dbReference type="Rhea" id="RHEA:16793"/>
        <dbReference type="ChEBI" id="CHEBI:15378"/>
        <dbReference type="ChEBI" id="CHEBI:16526"/>
        <dbReference type="ChEBI" id="CHEBI:59458"/>
        <dbReference type="ChEBI" id="CHEBI:61723"/>
        <dbReference type="EC" id="4.1.1.36"/>
    </reaction>
</comment>
<dbReference type="GO" id="GO:0015937">
    <property type="term" value="P:coenzyme A biosynthetic process"/>
    <property type="evidence" value="ECO:0007669"/>
    <property type="project" value="UniProtKB-UniRule"/>
</dbReference>
<feature type="region of interest" description="Phosphopantothenate--cysteine ligase" evidence="3">
    <location>
        <begin position="190"/>
        <end position="399"/>
    </location>
</feature>
<comment type="cofactor">
    <cofactor evidence="3">
        <name>FMN</name>
        <dbReference type="ChEBI" id="CHEBI:58210"/>
    </cofactor>
    <text evidence="3">Binds 1 FMN per subunit.</text>
</comment>
<evidence type="ECO:0000256" key="4">
    <source>
        <dbReference type="RuleBase" id="RU364078"/>
    </source>
</evidence>
<dbReference type="InterPro" id="IPR003382">
    <property type="entry name" value="Flavoprotein"/>
</dbReference>
<sequence length="399" mass="43193">MHGKRIVVGVAGGIAAYKAAGLVSQLTQRGADVRVIMTESATRFVTPLTFQALSRNHVAVDTFEEKDPSVVTHIDLADHADLIVIAPATANLIGKMANGLGDDMLSTTLLATRAPVLIAPAMNVHMYEHPVVQENLQKLLRLGYRFVDPASGQLACGYVGKGRMEEPSAILAAVEELLQETPTILQGKRVLVTAGPTREPVDPVRYLTNRSSGKMGYALAEAAARAGAETVLVSGPADLTAPPEVRKVEVTTAAEMYEAVMREMKSSDVIIKAAAVADYTPVQTAERKIKKKGDRISLELRKTRDIAEELGKRKEGRFLVGFAAETDRVGENAAEKLRRKNLDLIVANDVTRAGAGFDEDTNIVTVYDQKGEVMSLPRMSKTEVARRLIGLIGERLNER</sequence>
<dbReference type="UniPathway" id="UPA00241">
    <property type="reaction ID" value="UER00353"/>
</dbReference>
<keyword evidence="3 4" id="KW-0288">FMN</keyword>
<keyword evidence="8" id="KW-1185">Reference proteome</keyword>
<feature type="active site" description="Proton donor" evidence="3">
    <location>
        <position position="156"/>
    </location>
</feature>
<evidence type="ECO:0000259" key="6">
    <source>
        <dbReference type="Pfam" id="PF04127"/>
    </source>
</evidence>
<keyword evidence="3 4" id="KW-0436">Ligase</keyword>
<dbReference type="Pfam" id="PF04127">
    <property type="entry name" value="DFP"/>
    <property type="match status" value="1"/>
</dbReference>
<dbReference type="EC" id="6.3.2.5" evidence="3"/>
<comment type="catalytic activity">
    <reaction evidence="3 4">
        <text>(R)-4'-phosphopantothenate + L-cysteine + CTP = N-[(R)-4-phosphopantothenoyl]-L-cysteine + CMP + diphosphate + H(+)</text>
        <dbReference type="Rhea" id="RHEA:19397"/>
        <dbReference type="ChEBI" id="CHEBI:10986"/>
        <dbReference type="ChEBI" id="CHEBI:15378"/>
        <dbReference type="ChEBI" id="CHEBI:33019"/>
        <dbReference type="ChEBI" id="CHEBI:35235"/>
        <dbReference type="ChEBI" id="CHEBI:37563"/>
        <dbReference type="ChEBI" id="CHEBI:59458"/>
        <dbReference type="ChEBI" id="CHEBI:60377"/>
        <dbReference type="EC" id="6.3.2.5"/>
    </reaction>
</comment>
<dbReference type="Gene3D" id="3.40.50.10300">
    <property type="entry name" value="CoaB-like"/>
    <property type="match status" value="1"/>
</dbReference>
<evidence type="ECO:0000256" key="3">
    <source>
        <dbReference type="HAMAP-Rule" id="MF_02225"/>
    </source>
</evidence>
<evidence type="ECO:0000313" key="7">
    <source>
        <dbReference type="EMBL" id="PTX61216.1"/>
    </source>
</evidence>
<comment type="caution">
    <text evidence="3">Lacks conserved residue(s) required for the propagation of feature annotation.</text>
</comment>
<keyword evidence="3" id="KW-0479">Metal-binding</keyword>
<dbReference type="EMBL" id="QBKR01000007">
    <property type="protein sequence ID" value="PTX61216.1"/>
    <property type="molecule type" value="Genomic_DNA"/>
</dbReference>
<dbReference type="GO" id="GO:0015941">
    <property type="term" value="P:pantothenate catabolic process"/>
    <property type="evidence" value="ECO:0007669"/>
    <property type="project" value="InterPro"/>
</dbReference>
<dbReference type="HAMAP" id="MF_02225">
    <property type="entry name" value="CoaBC"/>
    <property type="match status" value="1"/>
</dbReference>
<feature type="binding site" evidence="3">
    <location>
        <position position="322"/>
    </location>
    <ligand>
        <name>CTP</name>
        <dbReference type="ChEBI" id="CHEBI:37563"/>
    </ligand>
</feature>
<comment type="pathway">
    <text evidence="3 4">Cofactor biosynthesis; coenzyme A biosynthesis; CoA from (R)-pantothenate: step 3/5.</text>
</comment>
<evidence type="ECO:0000256" key="2">
    <source>
        <dbReference type="ARBA" id="ARBA00023239"/>
    </source>
</evidence>
<dbReference type="NCBIfam" id="TIGR00521">
    <property type="entry name" value="coaBC_dfp"/>
    <property type="match status" value="1"/>
</dbReference>
<feature type="binding site" evidence="3">
    <location>
        <position position="340"/>
    </location>
    <ligand>
        <name>CTP</name>
        <dbReference type="ChEBI" id="CHEBI:37563"/>
    </ligand>
</feature>
<dbReference type="PANTHER" id="PTHR14359:SF6">
    <property type="entry name" value="PHOSPHOPANTOTHENOYLCYSTEINE DECARBOXYLASE"/>
    <property type="match status" value="1"/>
</dbReference>
<dbReference type="InterPro" id="IPR035929">
    <property type="entry name" value="CoaB-like_sf"/>
</dbReference>
<dbReference type="AlphaFoldDB" id="A0A2T6BYU4"/>
<feature type="binding site" evidence="3">
    <location>
        <position position="336"/>
    </location>
    <ligand>
        <name>CTP</name>
        <dbReference type="ChEBI" id="CHEBI:37563"/>
    </ligand>
</feature>
<evidence type="ECO:0000256" key="1">
    <source>
        <dbReference type="ARBA" id="ARBA00022793"/>
    </source>
</evidence>
<name>A0A2T6BYU4_9BACL</name>
<dbReference type="InterPro" id="IPR005252">
    <property type="entry name" value="CoaBC"/>
</dbReference>
<comment type="similarity">
    <text evidence="3 4">In the N-terminal section; belongs to the HFCD (homo-oligomeric flavin containing Cys decarboxylase) superfamily.</text>
</comment>
<dbReference type="EC" id="4.1.1.36" evidence="3"/>
<reference evidence="7 8" key="1">
    <citation type="submission" date="2018-04" db="EMBL/GenBank/DDBJ databases">
        <title>Genomic Encyclopedia of Archaeal and Bacterial Type Strains, Phase II (KMG-II): from individual species to whole genera.</title>
        <authorList>
            <person name="Goeker M."/>
        </authorList>
    </citation>
    <scope>NUCLEOTIDE SEQUENCE [LARGE SCALE GENOMIC DNA]</scope>
    <source>
        <strain evidence="7 8">DSM 45787</strain>
    </source>
</reference>
<dbReference type="Pfam" id="PF02441">
    <property type="entry name" value="Flavoprotein"/>
    <property type="match status" value="1"/>
</dbReference>
<dbReference type="GO" id="GO:0004633">
    <property type="term" value="F:phosphopantothenoylcysteine decarboxylase activity"/>
    <property type="evidence" value="ECO:0007669"/>
    <property type="project" value="UniProtKB-UniRule"/>
</dbReference>
<dbReference type="InterPro" id="IPR036551">
    <property type="entry name" value="Flavin_trans-like"/>
</dbReference>
<accession>A0A2T6BYU4</accession>
<dbReference type="SUPFAM" id="SSF102645">
    <property type="entry name" value="CoaB-like"/>
    <property type="match status" value="1"/>
</dbReference>
<evidence type="ECO:0000259" key="5">
    <source>
        <dbReference type="Pfam" id="PF02441"/>
    </source>
</evidence>
<dbReference type="PANTHER" id="PTHR14359">
    <property type="entry name" value="HOMO-OLIGOMERIC FLAVIN CONTAINING CYS DECARBOXYLASE FAMILY"/>
    <property type="match status" value="1"/>
</dbReference>
<dbReference type="Proteomes" id="UP000244240">
    <property type="component" value="Unassembled WGS sequence"/>
</dbReference>
<organism evidence="7 8">
    <name type="scientific">Melghirimyces profundicolus</name>
    <dbReference type="NCBI Taxonomy" id="1242148"/>
    <lineage>
        <taxon>Bacteria</taxon>
        <taxon>Bacillati</taxon>
        <taxon>Bacillota</taxon>
        <taxon>Bacilli</taxon>
        <taxon>Bacillales</taxon>
        <taxon>Thermoactinomycetaceae</taxon>
        <taxon>Melghirimyces</taxon>
    </lineage>
</organism>
<dbReference type="GO" id="GO:0004632">
    <property type="term" value="F:phosphopantothenate--cysteine ligase activity"/>
    <property type="evidence" value="ECO:0007669"/>
    <property type="project" value="UniProtKB-UniRule"/>
</dbReference>
<feature type="region of interest" description="Phosphopantothenoylcysteine decarboxylase" evidence="3">
    <location>
        <begin position="1"/>
        <end position="189"/>
    </location>
</feature>
<gene>
    <name evidence="3" type="primary">coaBC</name>
    <name evidence="7" type="ORF">C8P63_10710</name>
</gene>
<comment type="function">
    <text evidence="3">Catalyzes two sequential steps in the biosynthesis of coenzyme A. In the first step cysteine is conjugated to 4'-phosphopantothenate to form 4-phosphopantothenoylcysteine. In the second step the latter compound is decarboxylated to form 4'-phosphopantotheine.</text>
</comment>
<keyword evidence="3 4" id="KW-0285">Flavoprotein</keyword>
<evidence type="ECO:0000313" key="8">
    <source>
        <dbReference type="Proteomes" id="UP000244240"/>
    </source>
</evidence>
<keyword evidence="3" id="KW-0511">Multifunctional enzyme</keyword>
<dbReference type="GO" id="GO:0071513">
    <property type="term" value="C:phosphopantothenoylcysteine decarboxylase complex"/>
    <property type="evidence" value="ECO:0007669"/>
    <property type="project" value="TreeGrafter"/>
</dbReference>
<comment type="similarity">
    <text evidence="3 4">In the C-terminal section; belongs to the PPC synthetase family.</text>
</comment>
<dbReference type="InterPro" id="IPR007085">
    <property type="entry name" value="DNA/pantothenate-metab_flavo_C"/>
</dbReference>
<comment type="caution">
    <text evidence="7">The sequence shown here is derived from an EMBL/GenBank/DDBJ whole genome shotgun (WGS) entry which is preliminary data.</text>
</comment>
<proteinExistence type="inferred from homology"/>
<keyword evidence="1 3" id="KW-0210">Decarboxylase</keyword>
<dbReference type="GO" id="GO:0010181">
    <property type="term" value="F:FMN binding"/>
    <property type="evidence" value="ECO:0007669"/>
    <property type="project" value="UniProtKB-UniRule"/>
</dbReference>
<keyword evidence="2 3" id="KW-0456">Lyase</keyword>
<dbReference type="Gene3D" id="3.40.50.1950">
    <property type="entry name" value="Flavin prenyltransferase-like"/>
    <property type="match status" value="1"/>
</dbReference>
<comment type="function">
    <text evidence="4">Catalyzes two steps in the biosynthesis of coenzyme A. In the first step cysteine is conjugated to 4'-phosphopantothenate to form 4-phosphopantothenoylcysteine, in the latter compound is decarboxylated to form 4'-phosphopantotheine.</text>
</comment>
<dbReference type="SUPFAM" id="SSF52507">
    <property type="entry name" value="Homo-oligomeric flavin-containing Cys decarboxylases, HFCD"/>
    <property type="match status" value="1"/>
</dbReference>
<feature type="domain" description="DNA/pantothenate metabolism flavoprotein C-terminal" evidence="6">
    <location>
        <begin position="185"/>
        <end position="392"/>
    </location>
</feature>
<keyword evidence="3" id="KW-0460">Magnesium</keyword>
<protein>
    <recommendedName>
        <fullName evidence="3">Coenzyme A biosynthesis bifunctional protein CoaBC</fullName>
    </recommendedName>
    <alternativeName>
        <fullName evidence="3">DNA/pantothenate metabolism flavoprotein</fullName>
    </alternativeName>
    <alternativeName>
        <fullName evidence="3">Phosphopantothenoylcysteine synthetase/decarboxylase</fullName>
        <shortName evidence="3">PPCS-PPCDC</shortName>
    </alternativeName>
    <domain>
        <recommendedName>
            <fullName evidence="3">Phosphopantothenoylcysteine decarboxylase</fullName>
            <shortName evidence="3">PPC decarboxylase</shortName>
            <shortName evidence="3">PPC-DC</shortName>
            <ecNumber evidence="3">4.1.1.36</ecNumber>
        </recommendedName>
        <alternativeName>
            <fullName evidence="3">CoaC</fullName>
        </alternativeName>
    </domain>
    <domain>
        <recommendedName>
            <fullName evidence="3">Phosphopantothenate--cysteine ligase</fullName>
            <ecNumber evidence="3">6.3.2.5</ecNumber>
        </recommendedName>
        <alternativeName>
            <fullName evidence="3">CoaB</fullName>
        </alternativeName>
        <alternativeName>
            <fullName evidence="3">Phosphopantothenoylcysteine synthetase</fullName>
            <shortName evidence="3">PPC synthetase</shortName>
            <shortName evidence="3">PPC-S</shortName>
        </alternativeName>
    </domain>
</protein>
<dbReference type="GO" id="GO:0046872">
    <property type="term" value="F:metal ion binding"/>
    <property type="evidence" value="ECO:0007669"/>
    <property type="project" value="UniProtKB-KW"/>
</dbReference>
<comment type="cofactor">
    <cofactor evidence="3">
        <name>Mg(2+)</name>
        <dbReference type="ChEBI" id="CHEBI:18420"/>
    </cofactor>
</comment>
<feature type="binding site" evidence="3">
    <location>
        <position position="288"/>
    </location>
    <ligand>
        <name>CTP</name>
        <dbReference type="ChEBI" id="CHEBI:37563"/>
    </ligand>
</feature>